<feature type="transmembrane region" description="Helical" evidence="6">
    <location>
        <begin position="551"/>
        <end position="573"/>
    </location>
</feature>
<gene>
    <name evidence="8" type="ORF">ACFQ03_06630</name>
</gene>
<keyword evidence="4 6" id="KW-1133">Transmembrane helix</keyword>
<dbReference type="InterPro" id="IPR050545">
    <property type="entry name" value="Mycobact_MmpL"/>
</dbReference>
<dbReference type="PANTHER" id="PTHR33406:SF13">
    <property type="entry name" value="MEMBRANE PROTEIN YDFJ"/>
    <property type="match status" value="1"/>
</dbReference>
<dbReference type="SUPFAM" id="SSF82866">
    <property type="entry name" value="Multidrug efflux transporter AcrB transmembrane domain"/>
    <property type="match status" value="2"/>
</dbReference>
<organism evidence="8 9">
    <name type="scientific">Paenibacillus residui</name>
    <dbReference type="NCBI Taxonomy" id="629724"/>
    <lineage>
        <taxon>Bacteria</taxon>
        <taxon>Bacillati</taxon>
        <taxon>Bacillota</taxon>
        <taxon>Bacilli</taxon>
        <taxon>Bacillales</taxon>
        <taxon>Paenibacillaceae</taxon>
        <taxon>Paenibacillus</taxon>
    </lineage>
</organism>
<feature type="transmembrane region" description="Helical" evidence="6">
    <location>
        <begin position="585"/>
        <end position="607"/>
    </location>
</feature>
<dbReference type="InterPro" id="IPR000731">
    <property type="entry name" value="SSD"/>
</dbReference>
<protein>
    <submittedName>
        <fullName evidence="8">MMPL family transporter</fullName>
    </submittedName>
</protein>
<feature type="transmembrane region" description="Helical" evidence="6">
    <location>
        <begin position="20"/>
        <end position="40"/>
    </location>
</feature>
<evidence type="ECO:0000256" key="6">
    <source>
        <dbReference type="SAM" id="Phobius"/>
    </source>
</evidence>
<dbReference type="PROSITE" id="PS50156">
    <property type="entry name" value="SSD"/>
    <property type="match status" value="1"/>
</dbReference>
<evidence type="ECO:0000256" key="4">
    <source>
        <dbReference type="ARBA" id="ARBA00022989"/>
    </source>
</evidence>
<evidence type="ECO:0000256" key="1">
    <source>
        <dbReference type="ARBA" id="ARBA00004651"/>
    </source>
</evidence>
<comment type="subcellular location">
    <subcellularLocation>
        <location evidence="1">Cell membrane</location>
        <topology evidence="1">Multi-pass membrane protein</topology>
    </subcellularLocation>
</comment>
<dbReference type="RefSeq" id="WP_379286977.1">
    <property type="nucleotide sequence ID" value="NZ_JBHTIU010000023.1"/>
</dbReference>
<reference evidence="9" key="1">
    <citation type="journal article" date="2019" name="Int. J. Syst. Evol. Microbiol.">
        <title>The Global Catalogue of Microorganisms (GCM) 10K type strain sequencing project: providing services to taxonomists for standard genome sequencing and annotation.</title>
        <authorList>
            <consortium name="The Broad Institute Genomics Platform"/>
            <consortium name="The Broad Institute Genome Sequencing Center for Infectious Disease"/>
            <person name="Wu L."/>
            <person name="Ma J."/>
        </authorList>
    </citation>
    <scope>NUCLEOTIDE SEQUENCE [LARGE SCALE GENOMIC DNA]</scope>
    <source>
        <strain evidence="9">CCUG 57263</strain>
    </source>
</reference>
<evidence type="ECO:0000256" key="3">
    <source>
        <dbReference type="ARBA" id="ARBA00022692"/>
    </source>
</evidence>
<feature type="transmembrane region" description="Helical" evidence="6">
    <location>
        <begin position="369"/>
        <end position="387"/>
    </location>
</feature>
<feature type="transmembrane region" description="Helical" evidence="6">
    <location>
        <begin position="663"/>
        <end position="684"/>
    </location>
</feature>
<feature type="transmembrane region" description="Helical" evidence="6">
    <location>
        <begin position="619"/>
        <end position="643"/>
    </location>
</feature>
<dbReference type="PANTHER" id="PTHR33406">
    <property type="entry name" value="MEMBRANE PROTEIN MJ1562-RELATED"/>
    <property type="match status" value="1"/>
</dbReference>
<dbReference type="Proteomes" id="UP001597120">
    <property type="component" value="Unassembled WGS sequence"/>
</dbReference>
<accession>A0ABW3D985</accession>
<feature type="transmembrane region" description="Helical" evidence="6">
    <location>
        <begin position="691"/>
        <end position="716"/>
    </location>
</feature>
<dbReference type="EMBL" id="JBHTIU010000023">
    <property type="protein sequence ID" value="MFD0868819.1"/>
    <property type="molecule type" value="Genomic_DNA"/>
</dbReference>
<proteinExistence type="predicted"/>
<keyword evidence="5 6" id="KW-0472">Membrane</keyword>
<evidence type="ECO:0000256" key="2">
    <source>
        <dbReference type="ARBA" id="ARBA00022475"/>
    </source>
</evidence>
<sequence length="736" mass="81342">MRESADKGWFWLWGEAMYRYRRWVTGLWAAILVFMALFAVQAPGQFKDNGFTPKGSDSDAGMIALQEKLDFPASNFILVYSSDSRELTDQEAITTILNSLKPLEELPYVAGIAINPATRVAGHDHIQSVNVFLKLTTDEALDKFTEIKAKITAPDGMKVDITGGPPILHDMQVATKKDIVKAEVIGLPIALLVLLLIFGTVLGALLPLIVGLASVTTTLGITYFIAQGYSLSNFLPNMVTMLGLAVGIDYALFMVSRFREELNQQQDVREAVAMTCQMAGRSIFFSGVAVLIGLLGMLFIELNIFRTLCLGGVLVVSLSVIIANTLLLSLMGLFGHNINRWNVIPSRWKKRQQASHLWSRIAYSVMKRPVLLVVIMSGILITFMLPVSDMKLGLPSAGMLPPSYESRHGDDLLTEAYDAREMNPIQIYVEAEEEFWSEASLRQMAAYTAKLRELDGVKEVKSLLAMLEDRPLEQAAALLAREEVRSKLEEEKLASDRFSLLIVVPEDDPESKDTERLVKQIRELDAGGLEVKVTGGPAYRLDMLDRINERIPVVVGFVMVVTYFVLLAAFRSVLLPLKAVLMNDLSLGASIGIVVAVFQNGFMAELLHITSTGYVDATLPIIIFCVVFGISMDYEVFLISRIVEEYEKTGDNEASTAEGLRRTGSLITSAAFILIVVVGSFIYTDIQIIKALGLGLSLAVLIDATLIRIIVVPALMKLLGRANWWAPRWIRQRSHG</sequence>
<feature type="transmembrane region" description="Helical" evidence="6">
    <location>
        <begin position="204"/>
        <end position="226"/>
    </location>
</feature>
<evidence type="ECO:0000313" key="9">
    <source>
        <dbReference type="Proteomes" id="UP001597120"/>
    </source>
</evidence>
<evidence type="ECO:0000259" key="7">
    <source>
        <dbReference type="PROSITE" id="PS50156"/>
    </source>
</evidence>
<feature type="transmembrane region" description="Helical" evidence="6">
    <location>
        <begin position="307"/>
        <end position="334"/>
    </location>
</feature>
<name>A0ABW3D985_9BACL</name>
<feature type="domain" description="SSD" evidence="7">
    <location>
        <begin position="204"/>
        <end position="333"/>
    </location>
</feature>
<feature type="transmembrane region" description="Helical" evidence="6">
    <location>
        <begin position="238"/>
        <end position="258"/>
    </location>
</feature>
<keyword evidence="3 6" id="KW-0812">Transmembrane</keyword>
<keyword evidence="9" id="KW-1185">Reference proteome</keyword>
<feature type="transmembrane region" description="Helical" evidence="6">
    <location>
        <begin position="278"/>
        <end position="300"/>
    </location>
</feature>
<dbReference type="InterPro" id="IPR004869">
    <property type="entry name" value="MMPL_dom"/>
</dbReference>
<comment type="caution">
    <text evidence="8">The sequence shown here is derived from an EMBL/GenBank/DDBJ whole genome shotgun (WGS) entry which is preliminary data.</text>
</comment>
<evidence type="ECO:0000313" key="8">
    <source>
        <dbReference type="EMBL" id="MFD0868819.1"/>
    </source>
</evidence>
<keyword evidence="2" id="KW-1003">Cell membrane</keyword>
<evidence type="ECO:0000256" key="5">
    <source>
        <dbReference type="ARBA" id="ARBA00023136"/>
    </source>
</evidence>
<feature type="transmembrane region" description="Helical" evidence="6">
    <location>
        <begin position="179"/>
        <end position="198"/>
    </location>
</feature>
<dbReference type="Pfam" id="PF03176">
    <property type="entry name" value="MMPL"/>
    <property type="match status" value="2"/>
</dbReference>
<dbReference type="Gene3D" id="1.20.1640.10">
    <property type="entry name" value="Multidrug efflux transporter AcrB transmembrane domain"/>
    <property type="match status" value="2"/>
</dbReference>